<dbReference type="InterPro" id="IPR007324">
    <property type="entry name" value="Sugar-bd_dom_put"/>
</dbReference>
<dbReference type="SUPFAM" id="SSF100950">
    <property type="entry name" value="NagB/RpiA/CoA transferase-like"/>
    <property type="match status" value="1"/>
</dbReference>
<comment type="similarity">
    <text evidence="1">Belongs to the SorC transcriptional regulatory family.</text>
</comment>
<keyword evidence="7" id="KW-1185">Reference proteome</keyword>
<keyword evidence="3" id="KW-0238">DNA-binding</keyword>
<dbReference type="Pfam" id="PF04198">
    <property type="entry name" value="Sugar-bind"/>
    <property type="match status" value="1"/>
</dbReference>
<name>A0A7H2BCM0_9MICC</name>
<dbReference type="GO" id="GO:0030246">
    <property type="term" value="F:carbohydrate binding"/>
    <property type="evidence" value="ECO:0007669"/>
    <property type="project" value="InterPro"/>
</dbReference>
<dbReference type="Proteomes" id="UP000516404">
    <property type="component" value="Chromosome"/>
</dbReference>
<dbReference type="PANTHER" id="PTHR34294:SF1">
    <property type="entry name" value="TRANSCRIPTIONAL REGULATOR LSRR"/>
    <property type="match status" value="1"/>
</dbReference>
<evidence type="ECO:0000259" key="5">
    <source>
        <dbReference type="Pfam" id="PF04198"/>
    </source>
</evidence>
<evidence type="ECO:0000256" key="2">
    <source>
        <dbReference type="ARBA" id="ARBA00023015"/>
    </source>
</evidence>
<dbReference type="Gene3D" id="3.40.50.1360">
    <property type="match status" value="1"/>
</dbReference>
<dbReference type="InterPro" id="IPR037171">
    <property type="entry name" value="NagB/RpiA_transferase-like"/>
</dbReference>
<evidence type="ECO:0000256" key="1">
    <source>
        <dbReference type="ARBA" id="ARBA00010466"/>
    </source>
</evidence>
<dbReference type="AlphaFoldDB" id="A0A7H2BCM0"/>
<sequence length="265" mass="29783">MAKKLHVGRPTISKLLSHAKDRGFVHVEVRDPRENDQRLSAQLCEIYGLNSVHIVSPLGLGPTDLRRALGRRAWAVLAEVLTPGDSLGVVWSETVHEMADACEQTSLSDISVVQLRGSFGDDLNAHRMRQEHEKLAVALNAECYITDVPAVFSTLEERYLPEHRSAVAQLLARSQECRVVVFSPGTCTQTSRLFRSQLLSAVEKELLAQRAVGASVRTMLMQTRVFACRMRIVGWQDCLCLICVRWSKRYWSPVGTRKLRSYTLP</sequence>
<keyword evidence="4" id="KW-0804">Transcription</keyword>
<evidence type="ECO:0000256" key="4">
    <source>
        <dbReference type="ARBA" id="ARBA00023163"/>
    </source>
</evidence>
<dbReference type="InterPro" id="IPR051054">
    <property type="entry name" value="SorC_transcr_regulators"/>
</dbReference>
<proteinExistence type="inferred from homology"/>
<evidence type="ECO:0000313" key="6">
    <source>
        <dbReference type="EMBL" id="QNV37416.1"/>
    </source>
</evidence>
<organism evidence="6 7">
    <name type="scientific">Rothia terrae</name>
    <dbReference type="NCBI Taxonomy" id="396015"/>
    <lineage>
        <taxon>Bacteria</taxon>
        <taxon>Bacillati</taxon>
        <taxon>Actinomycetota</taxon>
        <taxon>Actinomycetes</taxon>
        <taxon>Micrococcales</taxon>
        <taxon>Micrococcaceae</taxon>
        <taxon>Rothia</taxon>
    </lineage>
</organism>
<evidence type="ECO:0000313" key="7">
    <source>
        <dbReference type="Proteomes" id="UP000516404"/>
    </source>
</evidence>
<evidence type="ECO:0000256" key="3">
    <source>
        <dbReference type="ARBA" id="ARBA00023125"/>
    </source>
</evidence>
<gene>
    <name evidence="6" type="ORF">IDM49_09320</name>
</gene>
<dbReference type="PANTHER" id="PTHR34294">
    <property type="entry name" value="TRANSCRIPTIONAL REGULATOR-RELATED"/>
    <property type="match status" value="1"/>
</dbReference>
<protein>
    <recommendedName>
        <fullName evidence="5">Sugar-binding domain-containing protein</fullName>
    </recommendedName>
</protein>
<feature type="domain" description="Sugar-binding" evidence="5">
    <location>
        <begin position="34"/>
        <end position="214"/>
    </location>
</feature>
<dbReference type="KEGG" id="rter:IDM49_09320"/>
<keyword evidence="2" id="KW-0805">Transcription regulation</keyword>
<dbReference type="GO" id="GO:0003677">
    <property type="term" value="F:DNA binding"/>
    <property type="evidence" value="ECO:0007669"/>
    <property type="project" value="UniProtKB-KW"/>
</dbReference>
<accession>A0A7H2BCM0</accession>
<dbReference type="EMBL" id="CP061539">
    <property type="protein sequence ID" value="QNV37416.1"/>
    <property type="molecule type" value="Genomic_DNA"/>
</dbReference>
<reference evidence="6 7" key="1">
    <citation type="submission" date="2020-09" db="EMBL/GenBank/DDBJ databases">
        <title>Investigation of environmental microbes.</title>
        <authorList>
            <person name="Ou Y."/>
            <person name="Kang Q."/>
        </authorList>
    </citation>
    <scope>NUCLEOTIDE SEQUENCE [LARGE SCALE GENOMIC DNA]</scope>
    <source>
        <strain evidence="6 7">KJZ-14</strain>
    </source>
</reference>